<accession>A0A9E8Z956</accession>
<dbReference type="PANTHER" id="PTHR30532:SF1">
    <property type="entry name" value="IRON(3+)-HYDROXAMATE-BINDING PROTEIN FHUD"/>
    <property type="match status" value="1"/>
</dbReference>
<evidence type="ECO:0008006" key="5">
    <source>
        <dbReference type="Google" id="ProtNLM"/>
    </source>
</evidence>
<name>A0A9E8Z956_9CYAN</name>
<proteinExistence type="predicted"/>
<evidence type="ECO:0000313" key="4">
    <source>
        <dbReference type="Proteomes" id="UP001163152"/>
    </source>
</evidence>
<protein>
    <recommendedName>
        <fullName evidence="5">Fe/B12 periplasmic-binding domain-containing protein</fullName>
    </recommendedName>
</protein>
<keyword evidence="1" id="KW-0813">Transport</keyword>
<evidence type="ECO:0000256" key="1">
    <source>
        <dbReference type="ARBA" id="ARBA00022448"/>
    </source>
</evidence>
<dbReference type="KEGG" id="tsin:OXH18_16725"/>
<dbReference type="InterPro" id="IPR051313">
    <property type="entry name" value="Bact_iron-sidero_bind"/>
</dbReference>
<dbReference type="RefSeq" id="WP_268608242.1">
    <property type="nucleotide sequence ID" value="NZ_CP113797.1"/>
</dbReference>
<dbReference type="Gene3D" id="3.40.50.1980">
    <property type="entry name" value="Nitrogenase molybdenum iron protein domain"/>
    <property type="match status" value="1"/>
</dbReference>
<dbReference type="GO" id="GO:0030288">
    <property type="term" value="C:outer membrane-bounded periplasmic space"/>
    <property type="evidence" value="ECO:0007669"/>
    <property type="project" value="TreeGrafter"/>
</dbReference>
<evidence type="ECO:0000313" key="3">
    <source>
        <dbReference type="EMBL" id="WAL58809.1"/>
    </source>
</evidence>
<dbReference type="PANTHER" id="PTHR30532">
    <property type="entry name" value="IRON III DICITRATE-BINDING PERIPLASMIC PROTEIN"/>
    <property type="match status" value="1"/>
</dbReference>
<organism evidence="3 4">
    <name type="scientific">Thermocoleostomius sinensis A174</name>
    <dbReference type="NCBI Taxonomy" id="2016057"/>
    <lineage>
        <taxon>Bacteria</taxon>
        <taxon>Bacillati</taxon>
        <taxon>Cyanobacteriota</taxon>
        <taxon>Cyanophyceae</taxon>
        <taxon>Oculatellales</taxon>
        <taxon>Oculatellaceae</taxon>
        <taxon>Thermocoleostomius</taxon>
    </lineage>
</organism>
<dbReference type="Proteomes" id="UP001163152">
    <property type="component" value="Chromosome"/>
</dbReference>
<evidence type="ECO:0000256" key="2">
    <source>
        <dbReference type="ARBA" id="ARBA00022729"/>
    </source>
</evidence>
<dbReference type="SUPFAM" id="SSF53807">
    <property type="entry name" value="Helical backbone' metal receptor"/>
    <property type="match status" value="1"/>
</dbReference>
<keyword evidence="4" id="KW-1185">Reference proteome</keyword>
<gene>
    <name evidence="3" type="ORF">OXH18_16725</name>
</gene>
<sequence>MKRSFACFTKRMDLRLNRSFYRRQDWIKRCLFLVLTVATIAFISACSFSTKISSSQCNIASTVEPSAEVRIVQHVLGEAAIPIHPQRILALTGTMDLDTLLALGITPIAAGVDPNYHADHGFFPHFQGKANGIQPLSAWPQINSI</sequence>
<dbReference type="AlphaFoldDB" id="A0A9E8Z956"/>
<reference evidence="3" key="1">
    <citation type="submission" date="2022-12" db="EMBL/GenBank/DDBJ databases">
        <title>Polyphasic identification of a Novel Hot-Spring Cyanobacterium Ocullathermofonsia sinensis gen nov. sp. nov. and Genomic Insights on its Adaptations to the Thermal Habitat.</title>
        <authorList>
            <person name="Daroch M."/>
            <person name="Tang J."/>
            <person name="Jiang Y."/>
        </authorList>
    </citation>
    <scope>NUCLEOTIDE SEQUENCE</scope>
    <source>
        <strain evidence="3">PKUAC-SCTA174</strain>
    </source>
</reference>
<dbReference type="EMBL" id="CP113797">
    <property type="protein sequence ID" value="WAL58809.1"/>
    <property type="molecule type" value="Genomic_DNA"/>
</dbReference>
<keyword evidence="2" id="KW-0732">Signal</keyword>